<organism evidence="2 3">
    <name type="scientific">Paraphoma chrysanthemicola</name>
    <dbReference type="NCBI Taxonomy" id="798071"/>
    <lineage>
        <taxon>Eukaryota</taxon>
        <taxon>Fungi</taxon>
        <taxon>Dikarya</taxon>
        <taxon>Ascomycota</taxon>
        <taxon>Pezizomycotina</taxon>
        <taxon>Dothideomycetes</taxon>
        <taxon>Pleosporomycetidae</taxon>
        <taxon>Pleosporales</taxon>
        <taxon>Pleosporineae</taxon>
        <taxon>Phaeosphaeriaceae</taxon>
        <taxon>Paraphoma</taxon>
    </lineage>
</organism>
<accession>A0A8K0R204</accession>
<keyword evidence="3" id="KW-1185">Reference proteome</keyword>
<comment type="caution">
    <text evidence="2">The sequence shown here is derived from an EMBL/GenBank/DDBJ whole genome shotgun (WGS) entry which is preliminary data.</text>
</comment>
<protein>
    <submittedName>
        <fullName evidence="2">Uncharacterized protein</fullName>
    </submittedName>
</protein>
<evidence type="ECO:0000313" key="3">
    <source>
        <dbReference type="Proteomes" id="UP000813461"/>
    </source>
</evidence>
<reference evidence="2" key="1">
    <citation type="journal article" date="2021" name="Nat. Commun.">
        <title>Genetic determinants of endophytism in the Arabidopsis root mycobiome.</title>
        <authorList>
            <person name="Mesny F."/>
            <person name="Miyauchi S."/>
            <person name="Thiergart T."/>
            <person name="Pickel B."/>
            <person name="Atanasova L."/>
            <person name="Karlsson M."/>
            <person name="Huettel B."/>
            <person name="Barry K.W."/>
            <person name="Haridas S."/>
            <person name="Chen C."/>
            <person name="Bauer D."/>
            <person name="Andreopoulos W."/>
            <person name="Pangilinan J."/>
            <person name="LaButti K."/>
            <person name="Riley R."/>
            <person name="Lipzen A."/>
            <person name="Clum A."/>
            <person name="Drula E."/>
            <person name="Henrissat B."/>
            <person name="Kohler A."/>
            <person name="Grigoriev I.V."/>
            <person name="Martin F.M."/>
            <person name="Hacquard S."/>
        </authorList>
    </citation>
    <scope>NUCLEOTIDE SEQUENCE</scope>
    <source>
        <strain evidence="2">MPI-SDFR-AT-0120</strain>
    </source>
</reference>
<dbReference type="Proteomes" id="UP000813461">
    <property type="component" value="Unassembled WGS sequence"/>
</dbReference>
<dbReference type="AlphaFoldDB" id="A0A8K0R204"/>
<dbReference type="OrthoDB" id="3783521at2759"/>
<evidence type="ECO:0000313" key="2">
    <source>
        <dbReference type="EMBL" id="KAH7084431.1"/>
    </source>
</evidence>
<feature type="compositionally biased region" description="Basic residues" evidence="1">
    <location>
        <begin position="126"/>
        <end position="135"/>
    </location>
</feature>
<evidence type="ECO:0000256" key="1">
    <source>
        <dbReference type="SAM" id="MobiDB-lite"/>
    </source>
</evidence>
<feature type="region of interest" description="Disordered" evidence="1">
    <location>
        <begin position="124"/>
        <end position="148"/>
    </location>
</feature>
<dbReference type="EMBL" id="JAGMVJ010000012">
    <property type="protein sequence ID" value="KAH7084431.1"/>
    <property type="molecule type" value="Genomic_DNA"/>
</dbReference>
<sequence>MEDGSGRYVVETARLFLGFIDRDNSLVNIPYGSWLLQPQNKHLLGRLRDRKGFSMQHGVSQDSNGAMPETVSYVLVLGNPVEKYTKRVTESLELMAALCEALGMPEGEFSRITEVMLEVFRATGQGRKKAPKRKRGGDEATYRGRRNG</sequence>
<name>A0A8K0R204_9PLEO</name>
<gene>
    <name evidence="2" type="ORF">FB567DRAFT_593901</name>
</gene>
<proteinExistence type="predicted"/>